<dbReference type="EMBL" id="LAXD01000001">
    <property type="protein sequence ID" value="KWW99812.1"/>
    <property type="molecule type" value="Genomic_DNA"/>
</dbReference>
<dbReference type="Pfam" id="PF11268">
    <property type="entry name" value="DUF3071"/>
    <property type="match status" value="1"/>
</dbReference>
<evidence type="ECO:0000259" key="2">
    <source>
        <dbReference type="Pfam" id="PF11268"/>
    </source>
</evidence>
<evidence type="ECO:0000313" key="4">
    <source>
        <dbReference type="EMBL" id="KWX04564.1"/>
    </source>
</evidence>
<name>A0A132N3A3_9ACTN</name>
<feature type="compositionally biased region" description="Basic and acidic residues" evidence="1">
    <location>
        <begin position="278"/>
        <end position="293"/>
    </location>
</feature>
<organism evidence="4 6">
    <name type="scientific">Carbonactinospora thermoautotrophica</name>
    <dbReference type="NCBI Taxonomy" id="1469144"/>
    <lineage>
        <taxon>Bacteria</taxon>
        <taxon>Bacillati</taxon>
        <taxon>Actinomycetota</taxon>
        <taxon>Actinomycetes</taxon>
        <taxon>Kitasatosporales</taxon>
        <taxon>Carbonactinosporaceae</taxon>
        <taxon>Carbonactinospora</taxon>
    </lineage>
</organism>
<reference evidence="5" key="2">
    <citation type="submission" date="2015-04" db="EMBL/GenBank/DDBJ databases">
        <title>Physiological reanalysis, assessment of diazotrophy, and genome sequences of multiple isolates of Streptomyces thermoautotrophicus.</title>
        <authorList>
            <person name="MacKellar D.C."/>
            <person name="Lieber L."/>
            <person name="Norman J."/>
            <person name="Bolger A."/>
            <person name="Tobin C."/>
            <person name="Murray J.W."/>
            <person name="Chang R."/>
            <person name="Ford T."/>
            <person name="Nguyen P.Q."/>
            <person name="Woodward J."/>
            <person name="Permingeat H."/>
            <person name="Joshi N.S."/>
            <person name="Silver P.A."/>
            <person name="Usadel B."/>
            <person name="Rutherford A.W."/>
            <person name="Friesen M."/>
            <person name="Prell J."/>
        </authorList>
    </citation>
    <scope>NUCLEOTIDE SEQUENCE [LARGE SCALE GENOMIC DNA]</scope>
    <source>
        <strain evidence="5">H1</strain>
    </source>
</reference>
<dbReference type="InterPro" id="IPR047682">
    <property type="entry name" value="SepH-like"/>
</dbReference>
<dbReference type="PATRIC" id="fig|1469144.10.peg.1593"/>
<dbReference type="Proteomes" id="UP000070659">
    <property type="component" value="Unassembled WGS sequence"/>
</dbReference>
<sequence>MPDLRLVAVSEDGTHLVLRAEDGKKYTLPIDERLRAAVRGDRARMSQIELESDSALRPRDIQARIRAGATAEEVALAAGIPVERVKRFEGPVLAERAYMAERAQKTPVRRQGESNGPLLGDLVTERLRRHGVDPETLRWDSWRRDNGCWEVLLEYELDGQRRSARWTFDPPRRLVMPGDENAHVLTGDQPPRPEPTFPFVPRLAPLPDDPLRPVPPSPPPAPPPRPATPAAPSPLDPAVRFGSPRPVPMPPEAEDGPVPGPPSVPSVPPLPPLRRPRRDGPQRRVVGPHRERLNGNTDPQAEADGVLPGRRATVPSWDEIVFGSRRKKRD</sequence>
<feature type="region of interest" description="Disordered" evidence="1">
    <location>
        <begin position="170"/>
        <end position="330"/>
    </location>
</feature>
<comment type="caution">
    <text evidence="4">The sequence shown here is derived from an EMBL/GenBank/DDBJ whole genome shotgun (WGS) entry which is preliminary data.</text>
</comment>
<gene>
    <name evidence="3" type="ORF">LI90_1451</name>
    <name evidence="4" type="ORF">TH66_07705</name>
</gene>
<dbReference type="GO" id="GO:0003677">
    <property type="term" value="F:DNA binding"/>
    <property type="evidence" value="ECO:0007669"/>
    <property type="project" value="UniProtKB-KW"/>
</dbReference>
<keyword evidence="4" id="KW-0238">DNA-binding</keyword>
<feature type="compositionally biased region" description="Pro residues" evidence="1">
    <location>
        <begin position="212"/>
        <end position="235"/>
    </location>
</feature>
<dbReference type="Proteomes" id="UP000070188">
    <property type="component" value="Unassembled WGS sequence"/>
</dbReference>
<protein>
    <submittedName>
        <fullName evidence="4">DNA-binding protein</fullName>
    </submittedName>
</protein>
<proteinExistence type="predicted"/>
<reference evidence="4 6" key="1">
    <citation type="submission" date="2015-02" db="EMBL/GenBank/DDBJ databases">
        <title>Physiological reanalysis, assessment of diazotrophy, and genome sequences of multiple isolates of Streptomyces thermoautotrophicus.</title>
        <authorList>
            <person name="MacKellar D.C."/>
            <person name="Lieber L."/>
            <person name="Norman J."/>
            <person name="Bolger A."/>
            <person name="Tobin C."/>
            <person name="Murray J.W."/>
            <person name="Prell J."/>
        </authorList>
    </citation>
    <scope>NUCLEOTIDE SEQUENCE [LARGE SCALE GENOMIC DNA]</scope>
    <source>
        <strain evidence="4 6">UBT1</strain>
    </source>
</reference>
<evidence type="ECO:0000313" key="6">
    <source>
        <dbReference type="Proteomes" id="UP000070659"/>
    </source>
</evidence>
<feature type="domain" description="DUF3071" evidence="2">
    <location>
        <begin position="1"/>
        <end position="168"/>
    </location>
</feature>
<dbReference type="STRING" id="1469144.LI90_1451"/>
<dbReference type="OrthoDB" id="5180791at2"/>
<dbReference type="RefSeq" id="WP_066891399.1">
    <property type="nucleotide sequence ID" value="NZ_JYIJ01000015.1"/>
</dbReference>
<evidence type="ECO:0000256" key="1">
    <source>
        <dbReference type="SAM" id="MobiDB-lite"/>
    </source>
</evidence>
<dbReference type="NCBIfam" id="NF040712">
    <property type="entry name" value="SepH"/>
    <property type="match status" value="1"/>
</dbReference>
<dbReference type="EMBL" id="JYIJ01000015">
    <property type="protein sequence ID" value="KWX04564.1"/>
    <property type="molecule type" value="Genomic_DNA"/>
</dbReference>
<evidence type="ECO:0000313" key="3">
    <source>
        <dbReference type="EMBL" id="KWW99812.1"/>
    </source>
</evidence>
<evidence type="ECO:0000313" key="5">
    <source>
        <dbReference type="Proteomes" id="UP000070188"/>
    </source>
</evidence>
<reference evidence="3" key="3">
    <citation type="submission" date="2015-04" db="EMBL/GenBank/DDBJ databases">
        <title>Physiological reanalysis, assessment of diazotrophy, and genome sequences of multiple isolates of Streptomyces thermoautotrophicus.</title>
        <authorList>
            <person name="MacKellar D.C."/>
            <person name="Lieber L."/>
            <person name="Norman J."/>
            <person name="Bolger A."/>
            <person name="Tobin C."/>
            <person name="Murray J.W."/>
            <person name="Woodward J."/>
            <person name="Friesen M."/>
            <person name="Prell J."/>
        </authorList>
    </citation>
    <scope>NUCLEOTIDE SEQUENCE [LARGE SCALE GENOMIC DNA]</scope>
    <source>
        <strain evidence="3">H1</strain>
    </source>
</reference>
<feature type="compositionally biased region" description="Pro residues" evidence="1">
    <location>
        <begin position="258"/>
        <end position="273"/>
    </location>
</feature>
<dbReference type="InterPro" id="IPR021421">
    <property type="entry name" value="DUF3071"/>
</dbReference>
<keyword evidence="5" id="KW-1185">Reference proteome</keyword>
<accession>A0A132N3A3</accession>
<dbReference type="AlphaFoldDB" id="A0A132N3A3"/>